<name>A0A1E1XUR7_AMBSC</name>
<feature type="region of interest" description="Disordered" evidence="3">
    <location>
        <begin position="12"/>
        <end position="37"/>
    </location>
</feature>
<dbReference type="EMBL" id="GFAA01000394">
    <property type="protein sequence ID" value="JAU03041.1"/>
    <property type="molecule type" value="mRNA"/>
</dbReference>
<reference evidence="5" key="2">
    <citation type="journal article" date="2017" name="Front. Cell. Infect. Microbiol.">
        <title>Analysis of the Salivary Gland Transcriptome of Unfed and Partially Fed Amblyomma sculptum Ticks and Descriptive Proteome of the Saliva.</title>
        <authorList>
            <person name="Esteves E."/>
            <person name="Maruyama S.R."/>
            <person name="Kawahara R."/>
            <person name="Fujita A."/>
            <person name="Martins L.A."/>
            <person name="Righi A.A."/>
            <person name="Costa F.B."/>
            <person name="Palmisano G."/>
            <person name="Labruna M.B."/>
            <person name="Sa-Nunes A."/>
            <person name="Ribeiro J.M.C."/>
            <person name="Fogaca A.C."/>
        </authorList>
    </citation>
    <scope>NUCLEOTIDE SEQUENCE</scope>
</reference>
<proteinExistence type="evidence at transcript level"/>
<feature type="domain" description="Single" evidence="4">
    <location>
        <begin position="32"/>
        <end position="93"/>
    </location>
</feature>
<evidence type="ECO:0000259" key="4">
    <source>
        <dbReference type="Pfam" id="PF15430"/>
    </source>
</evidence>
<feature type="non-terminal residue" evidence="5">
    <location>
        <position position="1"/>
    </location>
</feature>
<evidence type="ECO:0000256" key="2">
    <source>
        <dbReference type="ARBA" id="ARBA00022525"/>
    </source>
</evidence>
<feature type="region of interest" description="Disordered" evidence="3">
    <location>
        <begin position="72"/>
        <end position="114"/>
    </location>
</feature>
<organism evidence="5">
    <name type="scientific">Amblyomma sculptum</name>
    <name type="common">Tick</name>
    <dbReference type="NCBI Taxonomy" id="1581419"/>
    <lineage>
        <taxon>Eukaryota</taxon>
        <taxon>Metazoa</taxon>
        <taxon>Ecdysozoa</taxon>
        <taxon>Arthropoda</taxon>
        <taxon>Chelicerata</taxon>
        <taxon>Arachnida</taxon>
        <taxon>Acari</taxon>
        <taxon>Parasitiformes</taxon>
        <taxon>Ixodida</taxon>
        <taxon>Ixodoidea</taxon>
        <taxon>Ixodidae</taxon>
        <taxon>Amblyomminae</taxon>
        <taxon>Amblyomma</taxon>
    </lineage>
</organism>
<sequence length="114" mass="12578">ALSVLLCDGGKTAMSKEPKNDIMKKEKPPESCQDGNRRRIADGQSITKNENPCYLLTCQNGNFTRTNCTERTVEPAGRDEKDAGEEFPQCCPPTNRFLGTSRQVPDLVHPGPIN</sequence>
<dbReference type="GO" id="GO:0005576">
    <property type="term" value="C:extracellular region"/>
    <property type="evidence" value="ECO:0007669"/>
    <property type="project" value="UniProtKB-SubCell"/>
</dbReference>
<feature type="compositionally biased region" description="Basic and acidic residues" evidence="3">
    <location>
        <begin position="72"/>
        <end position="81"/>
    </location>
</feature>
<dbReference type="InterPro" id="IPR029277">
    <property type="entry name" value="SVWC_dom"/>
</dbReference>
<evidence type="ECO:0000313" key="5">
    <source>
        <dbReference type="EMBL" id="JAU03041.1"/>
    </source>
</evidence>
<reference evidence="5" key="1">
    <citation type="submission" date="2016-09" db="EMBL/GenBank/DDBJ databases">
        <authorList>
            <person name="Capua I."/>
            <person name="De Benedictis P."/>
            <person name="Joannis T."/>
            <person name="Lombin L.H."/>
            <person name="Cattoli G."/>
        </authorList>
    </citation>
    <scope>NUCLEOTIDE SEQUENCE</scope>
</reference>
<feature type="compositionally biased region" description="Basic and acidic residues" evidence="3">
    <location>
        <begin position="14"/>
        <end position="37"/>
    </location>
</feature>
<dbReference type="Pfam" id="PF15430">
    <property type="entry name" value="SVWC"/>
    <property type="match status" value="1"/>
</dbReference>
<comment type="subcellular location">
    <subcellularLocation>
        <location evidence="1">Secreted</location>
    </subcellularLocation>
</comment>
<evidence type="ECO:0000256" key="1">
    <source>
        <dbReference type="ARBA" id="ARBA00004613"/>
    </source>
</evidence>
<dbReference type="AlphaFoldDB" id="A0A1E1XUR7"/>
<accession>A0A1E1XUR7</accession>
<protein>
    <recommendedName>
        <fullName evidence="4">Single domain-containing protein</fullName>
    </recommendedName>
</protein>
<evidence type="ECO:0000256" key="3">
    <source>
        <dbReference type="SAM" id="MobiDB-lite"/>
    </source>
</evidence>
<keyword evidence="2" id="KW-0964">Secreted</keyword>